<name>A0A7V9WSK3_STRPO</name>
<proteinExistence type="predicted"/>
<protein>
    <submittedName>
        <fullName evidence="1">Uncharacterized protein</fullName>
    </submittedName>
</protein>
<dbReference type="GeneID" id="78827936"/>
<comment type="caution">
    <text evidence="1">The sequence shown here is derived from an EMBL/GenBank/DDBJ whole genome shotgun (WGS) entry which is preliminary data.</text>
</comment>
<dbReference type="RefSeq" id="WP_017648206.1">
    <property type="nucleotide sequence ID" value="NZ_JACEGE010000021.1"/>
</dbReference>
<gene>
    <name evidence="1" type="ORF">H1B29_07470</name>
</gene>
<organism evidence="1 2">
    <name type="scientific">Streptococcus porcinus</name>
    <dbReference type="NCBI Taxonomy" id="1340"/>
    <lineage>
        <taxon>Bacteria</taxon>
        <taxon>Bacillati</taxon>
        <taxon>Bacillota</taxon>
        <taxon>Bacilli</taxon>
        <taxon>Lactobacillales</taxon>
        <taxon>Streptococcaceae</taxon>
        <taxon>Streptococcus</taxon>
    </lineage>
</organism>
<evidence type="ECO:0000313" key="1">
    <source>
        <dbReference type="EMBL" id="MBA2796315.1"/>
    </source>
</evidence>
<reference evidence="1 2" key="1">
    <citation type="submission" date="2020-07" db="EMBL/GenBank/DDBJ databases">
        <title>Molecular and genomic characterization of Streptococcus porcinus isolated from diseased swine in Brazil.</title>
        <authorList>
            <person name="Moreno L.Z."/>
            <person name="Matajira C.E.C."/>
            <person name="Poor A.P."/>
            <person name="Dutra M.C."/>
            <person name="Moreno A.M."/>
        </authorList>
    </citation>
    <scope>NUCLEOTIDE SEQUENCE [LARGE SCALE GENOMIC DNA]</scope>
    <source>
        <strain evidence="1 2">SP0816-2</strain>
    </source>
</reference>
<sequence>MTQGKLEKDILSTASELGTQLASYHLEEAWTTAGRLHNLLKSEEVIHLPADQLEAIRNELKGYYLTNGEVSRLQKQLAAKGHKLQELSNK</sequence>
<dbReference type="AlphaFoldDB" id="A0A7V9WSK3"/>
<dbReference type="EMBL" id="JACEGE010000021">
    <property type="protein sequence ID" value="MBA2796315.1"/>
    <property type="molecule type" value="Genomic_DNA"/>
</dbReference>
<evidence type="ECO:0000313" key="2">
    <source>
        <dbReference type="Proteomes" id="UP000524462"/>
    </source>
</evidence>
<accession>A0A7V9WSK3</accession>
<dbReference type="Proteomes" id="UP000524462">
    <property type="component" value="Unassembled WGS sequence"/>
</dbReference>